<dbReference type="OrthoDB" id="10465467at2759"/>
<feature type="chain" id="PRO_5035463083" evidence="1">
    <location>
        <begin position="25"/>
        <end position="85"/>
    </location>
</feature>
<keyword evidence="3" id="KW-1185">Reference proteome</keyword>
<feature type="signal peptide" evidence="1">
    <location>
        <begin position="1"/>
        <end position="24"/>
    </location>
</feature>
<evidence type="ECO:0000313" key="3">
    <source>
        <dbReference type="Proteomes" id="UP000838412"/>
    </source>
</evidence>
<reference evidence="2" key="1">
    <citation type="submission" date="2022-01" db="EMBL/GenBank/DDBJ databases">
        <authorList>
            <person name="Braso-Vives M."/>
        </authorList>
    </citation>
    <scope>NUCLEOTIDE SEQUENCE</scope>
</reference>
<proteinExistence type="predicted"/>
<name>A0A8J9ZDS2_BRALA</name>
<accession>A0A8J9ZDS2</accession>
<protein>
    <submittedName>
        <fullName evidence="2">Hypp9166 protein</fullName>
    </submittedName>
</protein>
<dbReference type="EMBL" id="OV696704">
    <property type="protein sequence ID" value="CAH1251818.1"/>
    <property type="molecule type" value="Genomic_DNA"/>
</dbReference>
<organism evidence="2 3">
    <name type="scientific">Branchiostoma lanceolatum</name>
    <name type="common">Common lancelet</name>
    <name type="synonym">Amphioxus lanceolatum</name>
    <dbReference type="NCBI Taxonomy" id="7740"/>
    <lineage>
        <taxon>Eukaryota</taxon>
        <taxon>Metazoa</taxon>
        <taxon>Chordata</taxon>
        <taxon>Cephalochordata</taxon>
        <taxon>Leptocardii</taxon>
        <taxon>Amphioxiformes</taxon>
        <taxon>Branchiostomatidae</taxon>
        <taxon>Branchiostoma</taxon>
    </lineage>
</organism>
<dbReference type="AlphaFoldDB" id="A0A8J9ZDS2"/>
<evidence type="ECO:0000313" key="2">
    <source>
        <dbReference type="EMBL" id="CAH1251818.1"/>
    </source>
</evidence>
<gene>
    <name evidence="2" type="primary">Hypp9166</name>
    <name evidence="2" type="ORF">BLAG_LOCUS12088</name>
</gene>
<keyword evidence="1" id="KW-0732">Signal</keyword>
<evidence type="ECO:0000256" key="1">
    <source>
        <dbReference type="SAM" id="SignalP"/>
    </source>
</evidence>
<dbReference type="Proteomes" id="UP000838412">
    <property type="component" value="Chromosome 19"/>
</dbReference>
<sequence length="85" mass="9049">MSSTTKMFVLFTLAAVFFIQGADAEARDGGSCPTYPLNLAWGCAYQDACFSFKLGSSRFNFLGFGCSEGTICCPGPCGHRCLTPV</sequence>